<dbReference type="AlphaFoldDB" id="A0A2W5VQH2"/>
<evidence type="ECO:0000313" key="2">
    <source>
        <dbReference type="Proteomes" id="UP000249061"/>
    </source>
</evidence>
<name>A0A2W5VQH2_9BACT</name>
<dbReference type="Proteomes" id="UP000249061">
    <property type="component" value="Unassembled WGS sequence"/>
</dbReference>
<comment type="caution">
    <text evidence="1">The sequence shown here is derived from an EMBL/GenBank/DDBJ whole genome shotgun (WGS) entry which is preliminary data.</text>
</comment>
<proteinExistence type="predicted"/>
<protein>
    <submittedName>
        <fullName evidence="1">Uncharacterized protein</fullName>
    </submittedName>
</protein>
<sequence>MSVVATDAGRDRCVSEPLLEVFFPAGGIDDYWAPTVVDEQGLIREFRNDAGMVVRRSVLELRARQWVERDLQTRLDVVQHIGEDGTLCGLTWDHPSGAGTLRLEFPDGGTAAPTAGGCIGFRNGWWVTWHAGHVLRGRGNEVESLGNLDAGVIPGVLAPGTVPAIQDIRDDGEVILFVNVRQPGAWLLPSRRELLPPANAGSSAPVGFAGATPVGSTQGQFMHLPYSWDGEGRPHQFELGSYRERISGVGVVRGHSSGRTCTTLTMSDDSSRQVAFWKSDGGFVGPDVLRSFDAGFEPYDCSPVTDDWYLVAYPRPFPLGARLALLRFQVDCLP</sequence>
<accession>A0A2W5VQH2</accession>
<gene>
    <name evidence="1" type="ORF">DI536_14255</name>
</gene>
<evidence type="ECO:0000313" key="1">
    <source>
        <dbReference type="EMBL" id="PZR12731.1"/>
    </source>
</evidence>
<organism evidence="1 2">
    <name type="scientific">Archangium gephyra</name>
    <dbReference type="NCBI Taxonomy" id="48"/>
    <lineage>
        <taxon>Bacteria</taxon>
        <taxon>Pseudomonadati</taxon>
        <taxon>Myxococcota</taxon>
        <taxon>Myxococcia</taxon>
        <taxon>Myxococcales</taxon>
        <taxon>Cystobacterineae</taxon>
        <taxon>Archangiaceae</taxon>
        <taxon>Archangium</taxon>
    </lineage>
</organism>
<dbReference type="EMBL" id="QFQP01000011">
    <property type="protein sequence ID" value="PZR12731.1"/>
    <property type="molecule type" value="Genomic_DNA"/>
</dbReference>
<reference evidence="1 2" key="1">
    <citation type="submission" date="2017-08" db="EMBL/GenBank/DDBJ databases">
        <title>Infants hospitalized years apart are colonized by the same room-sourced microbial strains.</title>
        <authorList>
            <person name="Brooks B."/>
            <person name="Olm M.R."/>
            <person name="Firek B.A."/>
            <person name="Baker R."/>
            <person name="Thomas B.C."/>
            <person name="Morowitz M.J."/>
            <person name="Banfield J.F."/>
        </authorList>
    </citation>
    <scope>NUCLEOTIDE SEQUENCE [LARGE SCALE GENOMIC DNA]</scope>
    <source>
        <strain evidence="1">S2_003_000_R2_14</strain>
    </source>
</reference>